<feature type="region of interest" description="Disordered" evidence="1">
    <location>
        <begin position="324"/>
        <end position="351"/>
    </location>
</feature>
<name>A0ABR2JYY7_9EUKA</name>
<evidence type="ECO:0000313" key="2">
    <source>
        <dbReference type="EMBL" id="KAK8883472.1"/>
    </source>
</evidence>
<organism evidence="2 3">
    <name type="scientific">Tritrichomonas musculus</name>
    <dbReference type="NCBI Taxonomy" id="1915356"/>
    <lineage>
        <taxon>Eukaryota</taxon>
        <taxon>Metamonada</taxon>
        <taxon>Parabasalia</taxon>
        <taxon>Tritrichomonadida</taxon>
        <taxon>Tritrichomonadidae</taxon>
        <taxon>Tritrichomonas</taxon>
    </lineage>
</organism>
<accession>A0ABR2JYY7</accession>
<keyword evidence="3" id="KW-1185">Reference proteome</keyword>
<dbReference type="Proteomes" id="UP001470230">
    <property type="component" value="Unassembled WGS sequence"/>
</dbReference>
<dbReference type="EMBL" id="JAPFFF010000008">
    <property type="protein sequence ID" value="KAK8883472.1"/>
    <property type="molecule type" value="Genomic_DNA"/>
</dbReference>
<reference evidence="2 3" key="1">
    <citation type="submission" date="2024-04" db="EMBL/GenBank/DDBJ databases">
        <title>Tritrichomonas musculus Genome.</title>
        <authorList>
            <person name="Alves-Ferreira E."/>
            <person name="Grigg M."/>
            <person name="Lorenzi H."/>
            <person name="Galac M."/>
        </authorList>
    </citation>
    <scope>NUCLEOTIDE SEQUENCE [LARGE SCALE GENOMIC DNA]</scope>
    <source>
        <strain evidence="2 3">EAF2021</strain>
    </source>
</reference>
<evidence type="ECO:0000313" key="3">
    <source>
        <dbReference type="Proteomes" id="UP001470230"/>
    </source>
</evidence>
<protein>
    <submittedName>
        <fullName evidence="2">Uncharacterized protein</fullName>
    </submittedName>
</protein>
<comment type="caution">
    <text evidence="2">The sequence shown here is derived from an EMBL/GenBank/DDBJ whole genome shotgun (WGS) entry which is preliminary data.</text>
</comment>
<evidence type="ECO:0000256" key="1">
    <source>
        <dbReference type="SAM" id="MobiDB-lite"/>
    </source>
</evidence>
<proteinExistence type="predicted"/>
<feature type="compositionally biased region" description="Basic and acidic residues" evidence="1">
    <location>
        <begin position="339"/>
        <end position="351"/>
    </location>
</feature>
<gene>
    <name evidence="2" type="ORF">M9Y10_042563</name>
</gene>
<sequence>MSAKSFDQDHPFDITDNDDFENDDLVEFQHFYYSQLTKYSKHIRDSYLFSDVTNRFPQEIRDFQEECQLLPESVDYFFQLLNKNFNIEEDLILTYIQCIDLLKISKHLEVRKLFFKINQYIKSHNIDVDFAIQMVEYEIKTRKETNNYDIEISNEVESSLINKINECFTNDKFKNLPIQIIYRVIEQCSPDSIDSDKLFDIIVSSLSKFCVLFPFLDLQKLSDDRHDELCRMYSKSNEDTQHCYDYLKCNLNLINEINNRKKKLEKMNDEQKNKLSDLEKLLQKQFSESEKVNTQLDDSKKLIIEQQNKVKDLESQMELLQNRFNDSEKANNKLQSQLDDSKEKNDEQKDKMKDLESKIELLQNQVNEFNNANSKQLNKMKDLEKIITQLQNKLEDSSKQKTESLNEREENGFNQHSIQYAKNIIVGGYDEYHQIGENPNKNQNGYQVIYPPQNLPLDPSSLLSYSGYLDHCVAVTRSGSLSGVGDNRDGRICSLLGKSVINQITNFWINDCCGRRLVPVSAVCTLGSTLYMFTKSEGSGRQLVYCESEINGGTPVFLDI</sequence>